<dbReference type="Pfam" id="PF00293">
    <property type="entry name" value="NUDIX"/>
    <property type="match status" value="1"/>
</dbReference>
<dbReference type="PROSITE" id="PS51462">
    <property type="entry name" value="NUDIX"/>
    <property type="match status" value="1"/>
</dbReference>
<accession>A0ABN9VKA5</accession>
<evidence type="ECO:0000259" key="2">
    <source>
        <dbReference type="PROSITE" id="PS51462"/>
    </source>
</evidence>
<dbReference type="EMBL" id="CAUYUJ010017309">
    <property type="protein sequence ID" value="CAK0873714.1"/>
    <property type="molecule type" value="Genomic_DNA"/>
</dbReference>
<organism evidence="3 4">
    <name type="scientific">Prorocentrum cordatum</name>
    <dbReference type="NCBI Taxonomy" id="2364126"/>
    <lineage>
        <taxon>Eukaryota</taxon>
        <taxon>Sar</taxon>
        <taxon>Alveolata</taxon>
        <taxon>Dinophyceae</taxon>
        <taxon>Prorocentrales</taxon>
        <taxon>Prorocentraceae</taxon>
        <taxon>Prorocentrum</taxon>
    </lineage>
</organism>
<evidence type="ECO:0000256" key="1">
    <source>
        <dbReference type="SAM" id="MobiDB-lite"/>
    </source>
</evidence>
<sequence length="417" mass="44068">MTAACPALPQEAAADGDPAANKRHRLVAAAAAVLDSSGRLLVREHPGQPGAWVCPQGGVGAEESSAESVAGAAARALLESTGLTEAHVVPAAAQGADEGDGAAERQLRWALFFVADAHLDADPARTCRPREAGGGAGEALAAPCGVRWAPLDGVVAQAREEERALHARLQEWARPLLRQRGEGCAALDFSGTWTRTSAARAAKGVVAGLLARGQSAEDAARKAASPYVQLWERSPEDPLHWVVTTYKADGVTPRRKLLYPTGEWDEEWGHEGAPNGHTAPSTIFGAACGKVRRRTVYLAERACRRAGWAHSTLTRTPLGEEESPPVPGGREDDSAPQLLELQGSAGLVADDLRGGVRAPVTAGRSAGARRRRTLGPWRFAGWAFSLGFRPRRPRACQARPRRPPWRSLCAGGGGAQR</sequence>
<dbReference type="Gene3D" id="3.90.79.10">
    <property type="entry name" value="Nucleoside Triphosphate Pyrophosphohydrolase"/>
    <property type="match status" value="1"/>
</dbReference>
<dbReference type="Proteomes" id="UP001189429">
    <property type="component" value="Unassembled WGS sequence"/>
</dbReference>
<reference evidence="3" key="1">
    <citation type="submission" date="2023-10" db="EMBL/GenBank/DDBJ databases">
        <authorList>
            <person name="Chen Y."/>
            <person name="Shah S."/>
            <person name="Dougan E. K."/>
            <person name="Thang M."/>
            <person name="Chan C."/>
        </authorList>
    </citation>
    <scope>NUCLEOTIDE SEQUENCE [LARGE SCALE GENOMIC DNA]</scope>
</reference>
<dbReference type="InterPro" id="IPR015797">
    <property type="entry name" value="NUDIX_hydrolase-like_dom_sf"/>
</dbReference>
<dbReference type="InterPro" id="IPR000086">
    <property type="entry name" value="NUDIX_hydrolase_dom"/>
</dbReference>
<protein>
    <recommendedName>
        <fullName evidence="2">Nudix hydrolase domain-containing protein</fullName>
    </recommendedName>
</protein>
<comment type="caution">
    <text evidence="3">The sequence shown here is derived from an EMBL/GenBank/DDBJ whole genome shotgun (WGS) entry which is preliminary data.</text>
</comment>
<feature type="domain" description="Nudix hydrolase" evidence="2">
    <location>
        <begin position="22"/>
        <end position="171"/>
    </location>
</feature>
<name>A0ABN9VKA5_9DINO</name>
<evidence type="ECO:0000313" key="4">
    <source>
        <dbReference type="Proteomes" id="UP001189429"/>
    </source>
</evidence>
<dbReference type="SUPFAM" id="SSF55811">
    <property type="entry name" value="Nudix"/>
    <property type="match status" value="1"/>
</dbReference>
<proteinExistence type="predicted"/>
<keyword evidence="4" id="KW-1185">Reference proteome</keyword>
<gene>
    <name evidence="3" type="ORF">PCOR1329_LOCUS58826</name>
</gene>
<feature type="region of interest" description="Disordered" evidence="1">
    <location>
        <begin position="314"/>
        <end position="335"/>
    </location>
</feature>
<evidence type="ECO:0000313" key="3">
    <source>
        <dbReference type="EMBL" id="CAK0873714.1"/>
    </source>
</evidence>